<gene>
    <name evidence="1" type="ORF">SAY87_004959</name>
</gene>
<comment type="caution">
    <text evidence="1">The sequence shown here is derived from an EMBL/GenBank/DDBJ whole genome shotgun (WGS) entry which is preliminary data.</text>
</comment>
<accession>A0AAN7JQH8</accession>
<evidence type="ECO:0000313" key="1">
    <source>
        <dbReference type="EMBL" id="KAK4751477.1"/>
    </source>
</evidence>
<dbReference type="Proteomes" id="UP001345219">
    <property type="component" value="Chromosome 4"/>
</dbReference>
<dbReference type="AlphaFoldDB" id="A0AAN7JQH8"/>
<organism evidence="1 2">
    <name type="scientific">Trapa incisa</name>
    <dbReference type="NCBI Taxonomy" id="236973"/>
    <lineage>
        <taxon>Eukaryota</taxon>
        <taxon>Viridiplantae</taxon>
        <taxon>Streptophyta</taxon>
        <taxon>Embryophyta</taxon>
        <taxon>Tracheophyta</taxon>
        <taxon>Spermatophyta</taxon>
        <taxon>Magnoliopsida</taxon>
        <taxon>eudicotyledons</taxon>
        <taxon>Gunneridae</taxon>
        <taxon>Pentapetalae</taxon>
        <taxon>rosids</taxon>
        <taxon>malvids</taxon>
        <taxon>Myrtales</taxon>
        <taxon>Lythraceae</taxon>
        <taxon>Trapa</taxon>
    </lineage>
</organism>
<evidence type="ECO:0000313" key="2">
    <source>
        <dbReference type="Proteomes" id="UP001345219"/>
    </source>
</evidence>
<protein>
    <submittedName>
        <fullName evidence="1">Uncharacterized protein</fullName>
    </submittedName>
</protein>
<sequence>MKVETRVPSEIGHPVCFLCNEKWFLAEPETQLVVGCGCPWEPDQQGKDTQIGRSKPGCPRFIRSPLACIAWLGLACWVGLSYGLTFHEPGLVVISCKTWETVQQDKQEIVGQTR</sequence>
<reference evidence="1 2" key="1">
    <citation type="journal article" date="2023" name="Hortic Res">
        <title>Pangenome of water caltrop reveals structural variations and asymmetric subgenome divergence after allopolyploidization.</title>
        <authorList>
            <person name="Zhang X."/>
            <person name="Chen Y."/>
            <person name="Wang L."/>
            <person name="Yuan Y."/>
            <person name="Fang M."/>
            <person name="Shi L."/>
            <person name="Lu R."/>
            <person name="Comes H.P."/>
            <person name="Ma Y."/>
            <person name="Chen Y."/>
            <person name="Huang G."/>
            <person name="Zhou Y."/>
            <person name="Zheng Z."/>
            <person name="Qiu Y."/>
        </authorList>
    </citation>
    <scope>NUCLEOTIDE SEQUENCE [LARGE SCALE GENOMIC DNA]</scope>
    <source>
        <tissue evidence="1">Roots</tissue>
    </source>
</reference>
<proteinExistence type="predicted"/>
<keyword evidence="2" id="KW-1185">Reference proteome</keyword>
<name>A0AAN7JQH8_9MYRT</name>
<dbReference type="EMBL" id="JAXIOK010000017">
    <property type="protein sequence ID" value="KAK4751477.1"/>
    <property type="molecule type" value="Genomic_DNA"/>
</dbReference>